<protein>
    <submittedName>
        <fullName evidence="3">Uncharacterized protein</fullName>
    </submittedName>
</protein>
<organism evidence="3">
    <name type="scientific">Octopus bimaculoides</name>
    <name type="common">California two-spotted octopus</name>
    <dbReference type="NCBI Taxonomy" id="37653"/>
    <lineage>
        <taxon>Eukaryota</taxon>
        <taxon>Metazoa</taxon>
        <taxon>Spiralia</taxon>
        <taxon>Lophotrochozoa</taxon>
        <taxon>Mollusca</taxon>
        <taxon>Cephalopoda</taxon>
        <taxon>Coleoidea</taxon>
        <taxon>Octopodiformes</taxon>
        <taxon>Octopoda</taxon>
        <taxon>Incirrata</taxon>
        <taxon>Octopodidae</taxon>
        <taxon>Octopus</taxon>
    </lineage>
</organism>
<dbReference type="GO" id="GO:0007059">
    <property type="term" value="P:chromosome segregation"/>
    <property type="evidence" value="ECO:0007669"/>
    <property type="project" value="UniProtKB-KW"/>
</dbReference>
<dbReference type="Gene3D" id="6.10.250.1280">
    <property type="match status" value="1"/>
</dbReference>
<dbReference type="SUPFAM" id="SSF117916">
    <property type="entry name" value="Fe-S cluster assembly (FSCA) domain-like"/>
    <property type="match status" value="1"/>
</dbReference>
<dbReference type="InterPro" id="IPR039796">
    <property type="entry name" value="MIP18"/>
</dbReference>
<evidence type="ECO:0000256" key="2">
    <source>
        <dbReference type="ARBA" id="ARBA00022829"/>
    </source>
</evidence>
<dbReference type="AlphaFoldDB" id="A0A0L8FMU9"/>
<dbReference type="OrthoDB" id="2746at2759"/>
<dbReference type="EMBL" id="KQ428677">
    <property type="protein sequence ID" value="KOF65992.1"/>
    <property type="molecule type" value="Genomic_DNA"/>
</dbReference>
<dbReference type="OMA" id="HELGYRN"/>
<evidence type="ECO:0000256" key="1">
    <source>
        <dbReference type="ARBA" id="ARBA00010381"/>
    </source>
</evidence>
<comment type="similarity">
    <text evidence="1">Belongs to the MIP18 family.</text>
</comment>
<dbReference type="PANTHER" id="PTHR12377">
    <property type="entry name" value="CYTOSOLIC IRON-SULFUR ASSEMBLY COMPONENT 2B-RELATED"/>
    <property type="match status" value="1"/>
</dbReference>
<dbReference type="PANTHER" id="PTHR12377:SF2">
    <property type="entry name" value="CYTOSOLIC IRON-SULFUR ASSEMBLY COMPONENT 2A"/>
    <property type="match status" value="1"/>
</dbReference>
<dbReference type="Gene3D" id="3.30.300.130">
    <property type="entry name" value="Fe-S cluster assembly (FSCA)"/>
    <property type="match status" value="1"/>
</dbReference>
<dbReference type="FunFam" id="3.30.300.130:FF:000004">
    <property type="entry name" value="cytosolic iron-sulfur assembly component 2A"/>
    <property type="match status" value="1"/>
</dbReference>
<dbReference type="GO" id="GO:0051604">
    <property type="term" value="P:protein maturation"/>
    <property type="evidence" value="ECO:0007669"/>
    <property type="project" value="InterPro"/>
</dbReference>
<dbReference type="KEGG" id="obi:106882332"/>
<name>A0A0L8FMU9_OCTBM</name>
<keyword evidence="2" id="KW-0159">Chromosome partition</keyword>
<proteinExistence type="inferred from homology"/>
<reference evidence="3" key="1">
    <citation type="submission" date="2015-07" db="EMBL/GenBank/DDBJ databases">
        <title>MeaNS - Measles Nucleotide Surveillance Program.</title>
        <authorList>
            <person name="Tran T."/>
            <person name="Druce J."/>
        </authorList>
    </citation>
    <scope>NUCLEOTIDE SEQUENCE</scope>
    <source>
        <strain evidence="3">UCB-OBI-ISO-001</strain>
        <tissue evidence="3">Gonad</tissue>
    </source>
</reference>
<dbReference type="STRING" id="37653.A0A0L8FMU9"/>
<sequence>MCDSNELTDDENVDEELQTMKETVFDLIRGIKDPEKVETLEELNVVTEEGVEVKRFSDQCFLIRIEFIPTVPHCTLASLIGLCMRNKLQRDFPELHKLDIFVKEGSHDIEEDINRQINDKERIAAAMENPKLRELVTQCVDFESL</sequence>
<dbReference type="InterPro" id="IPR034904">
    <property type="entry name" value="FSCA_dom_sf"/>
</dbReference>
<evidence type="ECO:0000313" key="3">
    <source>
        <dbReference type="EMBL" id="KOF65992.1"/>
    </source>
</evidence>
<accession>A0A0L8FMU9</accession>
<gene>
    <name evidence="3" type="ORF">OCBIM_22013811mg</name>
</gene>